<protein>
    <submittedName>
        <fullName evidence="1">Uncharacterized protein</fullName>
    </submittedName>
</protein>
<accession>A0ACB9Z9W7</accession>
<evidence type="ECO:0000313" key="1">
    <source>
        <dbReference type="EMBL" id="KAI4868219.1"/>
    </source>
</evidence>
<proteinExistence type="predicted"/>
<gene>
    <name evidence="1" type="ORF">F4820DRAFT_411230</name>
</gene>
<dbReference type="EMBL" id="MU393440">
    <property type="protein sequence ID" value="KAI4868219.1"/>
    <property type="molecule type" value="Genomic_DNA"/>
</dbReference>
<comment type="caution">
    <text evidence="1">The sequence shown here is derived from an EMBL/GenBank/DDBJ whole genome shotgun (WGS) entry which is preliminary data.</text>
</comment>
<evidence type="ECO:0000313" key="2">
    <source>
        <dbReference type="Proteomes" id="UP001497700"/>
    </source>
</evidence>
<dbReference type="Proteomes" id="UP001497700">
    <property type="component" value="Unassembled WGS sequence"/>
</dbReference>
<organism evidence="1 2">
    <name type="scientific">Hypoxylon rubiginosum</name>
    <dbReference type="NCBI Taxonomy" id="110542"/>
    <lineage>
        <taxon>Eukaryota</taxon>
        <taxon>Fungi</taxon>
        <taxon>Dikarya</taxon>
        <taxon>Ascomycota</taxon>
        <taxon>Pezizomycotina</taxon>
        <taxon>Sordariomycetes</taxon>
        <taxon>Xylariomycetidae</taxon>
        <taxon>Xylariales</taxon>
        <taxon>Hypoxylaceae</taxon>
        <taxon>Hypoxylon</taxon>
    </lineage>
</organism>
<reference evidence="1 2" key="1">
    <citation type="journal article" date="2022" name="New Phytol.">
        <title>Ecological generalism drives hyperdiversity of secondary metabolite gene clusters in xylarialean endophytes.</title>
        <authorList>
            <person name="Franco M.E.E."/>
            <person name="Wisecaver J.H."/>
            <person name="Arnold A.E."/>
            <person name="Ju Y.M."/>
            <person name="Slot J.C."/>
            <person name="Ahrendt S."/>
            <person name="Moore L.P."/>
            <person name="Eastman K.E."/>
            <person name="Scott K."/>
            <person name="Konkel Z."/>
            <person name="Mondo S.J."/>
            <person name="Kuo A."/>
            <person name="Hayes R.D."/>
            <person name="Haridas S."/>
            <person name="Andreopoulos B."/>
            <person name="Riley R."/>
            <person name="LaButti K."/>
            <person name="Pangilinan J."/>
            <person name="Lipzen A."/>
            <person name="Amirebrahimi M."/>
            <person name="Yan J."/>
            <person name="Adam C."/>
            <person name="Keymanesh K."/>
            <person name="Ng V."/>
            <person name="Louie K."/>
            <person name="Northen T."/>
            <person name="Drula E."/>
            <person name="Henrissat B."/>
            <person name="Hsieh H.M."/>
            <person name="Youens-Clark K."/>
            <person name="Lutzoni F."/>
            <person name="Miadlikowska J."/>
            <person name="Eastwood D.C."/>
            <person name="Hamelin R.C."/>
            <person name="Grigoriev I.V."/>
            <person name="U'Ren J.M."/>
        </authorList>
    </citation>
    <scope>NUCLEOTIDE SEQUENCE [LARGE SCALE GENOMIC DNA]</scope>
    <source>
        <strain evidence="1 2">CBS 119005</strain>
    </source>
</reference>
<keyword evidence="2" id="KW-1185">Reference proteome</keyword>
<sequence>MLTDTCSIVSPLSVGCISRHNYLYRRTRLEKRPCQTMPSLYSPRNSTKFLNQISEEVGYQIADPMQSVGWVGSPEFRGTLDLIWTCLFTLFTCLWASLHLNVPAPEDTEYTKFWRKLKWTCIAATFPELVIGMAFVNWWDARHDAATMRKYDFDNWDRKLCAFVRMGGVWLRGEPDRDNTTDPFICVETDTMRRLIQEGSLPQHCLTHKMVDGRSKGDWFVKLVACCQTLYFGLQCAGRLGMGIPVTTLEVSTAVFAVYALVIYMLWWNKPVDIDMPIVFTTNQAAFDRVVCLHKSSMPRTPYWKEYKYGDHGSVIDIAGLRRIPNDFSATGGVNLGLSTYPVILSSLVFAGLHCLAWNLYFPSQLERAIWRVSCIVMFAVPLLSIIWTILRSYCGRFKEGFAYVNITFISMVLYAIARFYLLFEGFLYLRAAPVACYEEVDWTGFVPHIG</sequence>
<name>A0ACB9Z9W7_9PEZI</name>